<gene>
    <name evidence="4" type="ORF">GFSPODELE1_LOCUS7447</name>
</gene>
<feature type="compositionally biased region" description="Basic residues" evidence="1">
    <location>
        <begin position="286"/>
        <end position="295"/>
    </location>
</feature>
<organism evidence="4 5">
    <name type="scientific">Somion occarium</name>
    <dbReference type="NCBI Taxonomy" id="3059160"/>
    <lineage>
        <taxon>Eukaryota</taxon>
        <taxon>Fungi</taxon>
        <taxon>Dikarya</taxon>
        <taxon>Basidiomycota</taxon>
        <taxon>Agaricomycotina</taxon>
        <taxon>Agaricomycetes</taxon>
        <taxon>Polyporales</taxon>
        <taxon>Cerrenaceae</taxon>
        <taxon>Somion</taxon>
    </lineage>
</organism>
<dbReference type="InterPro" id="IPR033927">
    <property type="entry name" value="WASPfam_EVH1"/>
</dbReference>
<dbReference type="PROSITE" id="PS50229">
    <property type="entry name" value="WH1"/>
    <property type="match status" value="1"/>
</dbReference>
<evidence type="ECO:0000313" key="4">
    <source>
        <dbReference type="EMBL" id="CAL1709674.1"/>
    </source>
</evidence>
<dbReference type="Gene3D" id="3.90.810.10">
    <property type="entry name" value="CRIB domain"/>
    <property type="match status" value="1"/>
</dbReference>
<keyword evidence="5" id="KW-1185">Reference proteome</keyword>
<dbReference type="Gene3D" id="2.30.29.30">
    <property type="entry name" value="Pleckstrin-homology domain (PH domain)/Phosphotyrosine-binding domain (PTB)"/>
    <property type="match status" value="1"/>
</dbReference>
<dbReference type="InterPro" id="IPR000095">
    <property type="entry name" value="CRIB_dom"/>
</dbReference>
<dbReference type="Proteomes" id="UP001497453">
    <property type="component" value="Chromosome 5"/>
</dbReference>
<evidence type="ECO:0000259" key="3">
    <source>
        <dbReference type="PROSITE" id="PS50229"/>
    </source>
</evidence>
<evidence type="ECO:0008006" key="6">
    <source>
        <dbReference type="Google" id="ProtNLM"/>
    </source>
</evidence>
<dbReference type="InterPro" id="IPR036936">
    <property type="entry name" value="CRIB_dom_sf"/>
</dbReference>
<protein>
    <recommendedName>
        <fullName evidence="6">WH1 domain-containing protein</fullName>
    </recommendedName>
</protein>
<feature type="domain" description="CRIB" evidence="2">
    <location>
        <begin position="203"/>
        <end position="218"/>
    </location>
</feature>
<feature type="domain" description="WH1" evidence="3">
    <location>
        <begin position="50"/>
        <end position="178"/>
    </location>
</feature>
<dbReference type="EMBL" id="OZ037948">
    <property type="protein sequence ID" value="CAL1709674.1"/>
    <property type="molecule type" value="Genomic_DNA"/>
</dbReference>
<evidence type="ECO:0000313" key="5">
    <source>
        <dbReference type="Proteomes" id="UP001497453"/>
    </source>
</evidence>
<dbReference type="SUPFAM" id="SSF50729">
    <property type="entry name" value="PH domain-like"/>
    <property type="match status" value="1"/>
</dbReference>
<evidence type="ECO:0000256" key="1">
    <source>
        <dbReference type="SAM" id="MobiDB-lite"/>
    </source>
</evidence>
<dbReference type="PROSITE" id="PS50108">
    <property type="entry name" value="CRIB"/>
    <property type="match status" value="1"/>
</dbReference>
<dbReference type="InterPro" id="IPR011993">
    <property type="entry name" value="PH-like_dom_sf"/>
</dbReference>
<sequence length="303" mass="33907">MCTTRCKLGLPHGAQINQEHGGTYIYGAFPLLLVDMALSEEIKRQILAYLPTDARILATASARVYHAPFGGRQTSWSPSGLSGILVFGRDRLTLHPDKRLGIGPGSTLEQNFWFRLVDLQSGKGLVWMHQIAEDLEYRLDKPFFHEFRGKTRMFGFRFDEDAEANKFYKKVTSHLRTITASPPKPKVVTPSLNPLKRFAPSNVSSPTPGTFVHLAHVGFNEKGRIEVSNDLEAGWTMMLEELKGHGVDEEIIEDDRSFVEGFWAGVKATSPKEAKIKLDSENGVERKKKSIRRKPVAPTNAMG</sequence>
<dbReference type="CDD" id="cd01205">
    <property type="entry name" value="EVH1_WASP-like"/>
    <property type="match status" value="1"/>
</dbReference>
<accession>A0ABP1DSS8</accession>
<dbReference type="InterPro" id="IPR000697">
    <property type="entry name" value="WH1/EVH1_dom"/>
</dbReference>
<evidence type="ECO:0000259" key="2">
    <source>
        <dbReference type="PROSITE" id="PS50108"/>
    </source>
</evidence>
<name>A0ABP1DSS8_9APHY</name>
<dbReference type="Pfam" id="PF00568">
    <property type="entry name" value="WH1"/>
    <property type="match status" value="1"/>
</dbReference>
<dbReference type="SMART" id="SM00461">
    <property type="entry name" value="WH1"/>
    <property type="match status" value="1"/>
</dbReference>
<reference evidence="5" key="1">
    <citation type="submission" date="2024-04" db="EMBL/GenBank/DDBJ databases">
        <authorList>
            <person name="Shaw F."/>
            <person name="Minotto A."/>
        </authorList>
    </citation>
    <scope>NUCLEOTIDE SEQUENCE [LARGE SCALE GENOMIC DNA]</scope>
</reference>
<feature type="region of interest" description="Disordered" evidence="1">
    <location>
        <begin position="277"/>
        <end position="303"/>
    </location>
</feature>
<proteinExistence type="predicted"/>